<dbReference type="GO" id="GO:0005886">
    <property type="term" value="C:plasma membrane"/>
    <property type="evidence" value="ECO:0007669"/>
    <property type="project" value="UniProtKB-SubCell"/>
</dbReference>
<dbReference type="EMBL" id="POSP01000003">
    <property type="protein sequence ID" value="PND37697.1"/>
    <property type="molecule type" value="Genomic_DNA"/>
</dbReference>
<keyword evidence="10" id="KW-1185">Reference proteome</keyword>
<keyword evidence="3 7" id="KW-0812">Transmembrane</keyword>
<feature type="transmembrane region" description="Helical" evidence="7">
    <location>
        <begin position="72"/>
        <end position="91"/>
    </location>
</feature>
<dbReference type="PANTHER" id="PTHR36115">
    <property type="entry name" value="PROLINE-RICH ANTIGEN HOMOLOG-RELATED"/>
    <property type="match status" value="1"/>
</dbReference>
<keyword evidence="2" id="KW-1003">Cell membrane</keyword>
<evidence type="ECO:0000256" key="2">
    <source>
        <dbReference type="ARBA" id="ARBA00022475"/>
    </source>
</evidence>
<feature type="domain" description="RDD" evidence="8">
    <location>
        <begin position="32"/>
        <end position="178"/>
    </location>
</feature>
<evidence type="ECO:0000256" key="4">
    <source>
        <dbReference type="ARBA" id="ARBA00022989"/>
    </source>
</evidence>
<evidence type="ECO:0000256" key="7">
    <source>
        <dbReference type="SAM" id="Phobius"/>
    </source>
</evidence>
<dbReference type="InterPro" id="IPR010432">
    <property type="entry name" value="RDD"/>
</dbReference>
<comment type="subcellular location">
    <subcellularLocation>
        <location evidence="1">Cell membrane</location>
        <topology evidence="1">Multi-pass membrane protein</topology>
    </subcellularLocation>
</comment>
<feature type="transmembrane region" description="Helical" evidence="7">
    <location>
        <begin position="112"/>
        <end position="131"/>
    </location>
</feature>
<feature type="transmembrane region" description="Helical" evidence="7">
    <location>
        <begin position="143"/>
        <end position="165"/>
    </location>
</feature>
<dbReference type="InterPro" id="IPR051791">
    <property type="entry name" value="Pra-immunoreactive"/>
</dbReference>
<reference evidence="9 10" key="1">
    <citation type="submission" date="2018-01" db="EMBL/GenBank/DDBJ databases">
        <title>Draft genome sequence of Paucibacter aquatile CR182 isolated from freshwater of the Nakdong River.</title>
        <authorList>
            <person name="Choi A."/>
            <person name="Chung E.J."/>
        </authorList>
    </citation>
    <scope>NUCLEOTIDE SEQUENCE [LARGE SCALE GENOMIC DNA]</scope>
    <source>
        <strain evidence="9 10">CR182</strain>
    </source>
</reference>
<dbReference type="OrthoDB" id="9787732at2"/>
<proteinExistence type="predicted"/>
<dbReference type="Pfam" id="PF06271">
    <property type="entry name" value="RDD"/>
    <property type="match status" value="1"/>
</dbReference>
<comment type="caution">
    <text evidence="9">The sequence shown here is derived from an EMBL/GenBank/DDBJ whole genome shotgun (WGS) entry which is preliminary data.</text>
</comment>
<feature type="transmembrane region" description="Helical" evidence="7">
    <location>
        <begin position="38"/>
        <end position="60"/>
    </location>
</feature>
<evidence type="ECO:0000256" key="6">
    <source>
        <dbReference type="SAM" id="MobiDB-lite"/>
    </source>
</evidence>
<organism evidence="9 10">
    <name type="scientific">Kinneretia aquatilis</name>
    <dbReference type="NCBI Taxonomy" id="2070761"/>
    <lineage>
        <taxon>Bacteria</taxon>
        <taxon>Pseudomonadati</taxon>
        <taxon>Pseudomonadota</taxon>
        <taxon>Betaproteobacteria</taxon>
        <taxon>Burkholderiales</taxon>
        <taxon>Sphaerotilaceae</taxon>
        <taxon>Roseateles</taxon>
    </lineage>
</organism>
<feature type="region of interest" description="Disordered" evidence="6">
    <location>
        <begin position="1"/>
        <end position="28"/>
    </location>
</feature>
<evidence type="ECO:0000256" key="5">
    <source>
        <dbReference type="ARBA" id="ARBA00023136"/>
    </source>
</evidence>
<evidence type="ECO:0000313" key="10">
    <source>
        <dbReference type="Proteomes" id="UP000235916"/>
    </source>
</evidence>
<sequence>MSSTAKPTAQSQATPTQAQPSPSTASSTSPIAGFWRRVAAFMLDGLALGLIGMALGALASDALVGLGPWGRLLGFGIALAYFGFFNSRLGWGQSLGKRLLQIKVVDAQGAELPLGRAVLRYLPVGTVWFLSNAQLPDALLFSAWAAVLGLAIFGLGACLLYLFLFNRRSRQALHDVLSGSFVVNAAWQGPVPADLAAPLPTLHRAVCALLLLLGALGPLISQQWLQKDSQTPFAPLAQILLAVNAEPWVQSSAVNQGVTYTQSSKDGGSSRTIRHLSIHAISRDADIDQAQRLQALARLALDAHPDAATLDQIQITLAHGYDIGIASSWRYQRRVLSPAEWAASP</sequence>
<evidence type="ECO:0000313" key="9">
    <source>
        <dbReference type="EMBL" id="PND37697.1"/>
    </source>
</evidence>
<evidence type="ECO:0000256" key="3">
    <source>
        <dbReference type="ARBA" id="ARBA00022692"/>
    </source>
</evidence>
<dbReference type="RefSeq" id="WP_102767617.1">
    <property type="nucleotide sequence ID" value="NZ_POSP01000003.1"/>
</dbReference>
<gene>
    <name evidence="9" type="ORF">C1O66_09295</name>
</gene>
<dbReference type="Proteomes" id="UP000235916">
    <property type="component" value="Unassembled WGS sequence"/>
</dbReference>
<dbReference type="AlphaFoldDB" id="A0A2N8KW72"/>
<protein>
    <recommendedName>
        <fullName evidence="8">RDD domain-containing protein</fullName>
    </recommendedName>
</protein>
<name>A0A2N8KW72_9BURK</name>
<dbReference type="PANTHER" id="PTHR36115:SF4">
    <property type="entry name" value="MEMBRANE PROTEIN"/>
    <property type="match status" value="1"/>
</dbReference>
<keyword evidence="4 7" id="KW-1133">Transmembrane helix</keyword>
<accession>A0A2N8KW72</accession>
<evidence type="ECO:0000256" key="1">
    <source>
        <dbReference type="ARBA" id="ARBA00004651"/>
    </source>
</evidence>
<keyword evidence="5 7" id="KW-0472">Membrane</keyword>
<evidence type="ECO:0000259" key="8">
    <source>
        <dbReference type="Pfam" id="PF06271"/>
    </source>
</evidence>